<dbReference type="Pfam" id="PF01381">
    <property type="entry name" value="HTH_3"/>
    <property type="match status" value="1"/>
</dbReference>
<feature type="transmembrane region" description="Helical" evidence="2">
    <location>
        <begin position="80"/>
        <end position="100"/>
    </location>
</feature>
<protein>
    <recommendedName>
        <fullName evidence="3">HTH cro/C1-type domain-containing protein</fullName>
    </recommendedName>
</protein>
<keyword evidence="5" id="KW-1185">Reference proteome</keyword>
<dbReference type="SUPFAM" id="SSF47413">
    <property type="entry name" value="lambda repressor-like DNA-binding domains"/>
    <property type="match status" value="1"/>
</dbReference>
<dbReference type="RefSeq" id="WP_207701755.1">
    <property type="nucleotide sequence ID" value="NZ_JAFREL020000004.1"/>
</dbReference>
<evidence type="ECO:0000256" key="1">
    <source>
        <dbReference type="ARBA" id="ARBA00023125"/>
    </source>
</evidence>
<dbReference type="PANTHER" id="PTHR46558">
    <property type="entry name" value="TRACRIPTIONAL REGULATORY PROTEIN-RELATED-RELATED"/>
    <property type="match status" value="1"/>
</dbReference>
<dbReference type="PANTHER" id="PTHR46558:SF15">
    <property type="entry name" value="HELIX-TURN-HELIX DOMAIN PROTEIN"/>
    <property type="match status" value="1"/>
</dbReference>
<comment type="caution">
    <text evidence="4">The sequence shown here is derived from an EMBL/GenBank/DDBJ whole genome shotgun (WGS) entry which is preliminary data.</text>
</comment>
<feature type="transmembrane region" description="Helical" evidence="2">
    <location>
        <begin position="159"/>
        <end position="182"/>
    </location>
</feature>
<dbReference type="InterPro" id="IPR010982">
    <property type="entry name" value="Lambda_DNA-bd_dom_sf"/>
</dbReference>
<dbReference type="CDD" id="cd00093">
    <property type="entry name" value="HTH_XRE"/>
    <property type="match status" value="1"/>
</dbReference>
<feature type="transmembrane region" description="Helical" evidence="2">
    <location>
        <begin position="120"/>
        <end position="138"/>
    </location>
</feature>
<dbReference type="SMART" id="SM00530">
    <property type="entry name" value="HTH_XRE"/>
    <property type="match status" value="1"/>
</dbReference>
<dbReference type="InterPro" id="IPR001387">
    <property type="entry name" value="Cro/C1-type_HTH"/>
</dbReference>
<reference evidence="4 5" key="1">
    <citation type="submission" date="2024-02" db="EMBL/GenBank/DDBJ databases">
        <title>The Genome Sequence of Enterococcus sp. DIV0159.</title>
        <authorList>
            <person name="Earl A."/>
            <person name="Manson A."/>
            <person name="Gilmore M."/>
            <person name="Sanders J."/>
            <person name="Shea T."/>
            <person name="Howe W."/>
            <person name="Livny J."/>
            <person name="Cuomo C."/>
            <person name="Neafsey D."/>
            <person name="Birren B."/>
        </authorList>
    </citation>
    <scope>NUCLEOTIDE SEQUENCE [LARGE SCALE GENOMIC DNA]</scope>
    <source>
        <strain evidence="4 5">665A</strain>
    </source>
</reference>
<dbReference type="PROSITE" id="PS50943">
    <property type="entry name" value="HTH_CROC1"/>
    <property type="match status" value="1"/>
</dbReference>
<accession>A0ABV0EUM4</accession>
<dbReference type="Gene3D" id="1.10.260.40">
    <property type="entry name" value="lambda repressor-like DNA-binding domains"/>
    <property type="match status" value="1"/>
</dbReference>
<organism evidence="4 5">
    <name type="scientific">Candidatus Enterococcus ferrettii</name>
    <dbReference type="NCBI Taxonomy" id="2815324"/>
    <lineage>
        <taxon>Bacteria</taxon>
        <taxon>Bacillati</taxon>
        <taxon>Bacillota</taxon>
        <taxon>Bacilli</taxon>
        <taxon>Lactobacillales</taxon>
        <taxon>Enterococcaceae</taxon>
        <taxon>Enterococcus</taxon>
    </lineage>
</organism>
<evidence type="ECO:0000313" key="4">
    <source>
        <dbReference type="EMBL" id="MEO1772350.1"/>
    </source>
</evidence>
<keyword evidence="1" id="KW-0238">DNA-binding</keyword>
<keyword evidence="2" id="KW-1133">Transmembrane helix</keyword>
<evidence type="ECO:0000256" key="2">
    <source>
        <dbReference type="SAM" id="Phobius"/>
    </source>
</evidence>
<name>A0ABV0EUM4_9ENTE</name>
<proteinExistence type="predicted"/>
<evidence type="ECO:0000313" key="5">
    <source>
        <dbReference type="Proteomes" id="UP000664357"/>
    </source>
</evidence>
<gene>
    <name evidence="4" type="ORF">JZO67_004332</name>
</gene>
<feature type="domain" description="HTH cro/C1-type" evidence="3">
    <location>
        <begin position="6"/>
        <end position="60"/>
    </location>
</feature>
<dbReference type="EMBL" id="JAFREL020000004">
    <property type="protein sequence ID" value="MEO1772350.1"/>
    <property type="molecule type" value="Genomic_DNA"/>
</dbReference>
<dbReference type="Proteomes" id="UP000664357">
    <property type="component" value="Unassembled WGS sequence"/>
</dbReference>
<evidence type="ECO:0000259" key="3">
    <source>
        <dbReference type="PROSITE" id="PS50943"/>
    </source>
</evidence>
<keyword evidence="2" id="KW-0472">Membrane</keyword>
<keyword evidence="2" id="KW-0812">Transmembrane</keyword>
<sequence length="187" mass="21087">MIGEILKDQRKKLNMTQQQVADQLHISRQTISNWETGKSLPDVSMLLEISVLFDLSLDYLIKGDPQLMKKIKEDTTLNQLISKGLFLLIICLTASLFSVLSLPLKGLQMNNGMIVLSADVLLQLAAVVVVIWMIIIYTKNFYEKVDNHIQKSIHRIIQVFLVVSLGVTSGCVVLTVLNYMGIIRFLL</sequence>